<keyword evidence="1" id="KW-0175">Coiled coil</keyword>
<evidence type="ECO:0000313" key="3">
    <source>
        <dbReference type="EMBL" id="ORZ07911.1"/>
    </source>
</evidence>
<accession>A0A1X2I2F2</accession>
<protein>
    <submittedName>
        <fullName evidence="3">Uncharacterized protein</fullName>
    </submittedName>
</protein>
<feature type="compositionally biased region" description="Basic residues" evidence="2">
    <location>
        <begin position="316"/>
        <end position="327"/>
    </location>
</feature>
<evidence type="ECO:0000256" key="2">
    <source>
        <dbReference type="SAM" id="MobiDB-lite"/>
    </source>
</evidence>
<reference evidence="3 4" key="1">
    <citation type="submission" date="2016-07" db="EMBL/GenBank/DDBJ databases">
        <title>Pervasive Adenine N6-methylation of Active Genes in Fungi.</title>
        <authorList>
            <consortium name="DOE Joint Genome Institute"/>
            <person name="Mondo S.J."/>
            <person name="Dannebaum R.O."/>
            <person name="Kuo R.C."/>
            <person name="Labutti K."/>
            <person name="Haridas S."/>
            <person name="Kuo A."/>
            <person name="Salamov A."/>
            <person name="Ahrendt S.R."/>
            <person name="Lipzen A."/>
            <person name="Sullivan W."/>
            <person name="Andreopoulos W.B."/>
            <person name="Clum A."/>
            <person name="Lindquist E."/>
            <person name="Daum C."/>
            <person name="Ramamoorthy G.K."/>
            <person name="Gryganskyi A."/>
            <person name="Culley D."/>
            <person name="Magnuson J.K."/>
            <person name="James T.Y."/>
            <person name="O'Malley M.A."/>
            <person name="Stajich J.E."/>
            <person name="Spatafora J.W."/>
            <person name="Visel A."/>
            <person name="Grigoriev I.V."/>
        </authorList>
    </citation>
    <scope>NUCLEOTIDE SEQUENCE [LARGE SCALE GENOMIC DNA]</scope>
    <source>
        <strain evidence="3 4">NRRL 1336</strain>
    </source>
</reference>
<evidence type="ECO:0000256" key="1">
    <source>
        <dbReference type="SAM" id="Coils"/>
    </source>
</evidence>
<organism evidence="3 4">
    <name type="scientific">Absidia repens</name>
    <dbReference type="NCBI Taxonomy" id="90262"/>
    <lineage>
        <taxon>Eukaryota</taxon>
        <taxon>Fungi</taxon>
        <taxon>Fungi incertae sedis</taxon>
        <taxon>Mucoromycota</taxon>
        <taxon>Mucoromycotina</taxon>
        <taxon>Mucoromycetes</taxon>
        <taxon>Mucorales</taxon>
        <taxon>Cunninghamellaceae</taxon>
        <taxon>Absidia</taxon>
    </lineage>
</organism>
<gene>
    <name evidence="3" type="ORF">BCR42DRAFT_425707</name>
</gene>
<dbReference type="Proteomes" id="UP000193560">
    <property type="component" value="Unassembled WGS sequence"/>
</dbReference>
<comment type="caution">
    <text evidence="3">The sequence shown here is derived from an EMBL/GenBank/DDBJ whole genome shotgun (WGS) entry which is preliminary data.</text>
</comment>
<feature type="region of interest" description="Disordered" evidence="2">
    <location>
        <begin position="341"/>
        <end position="360"/>
    </location>
</feature>
<sequence>MDRLSFLDDLEATRDSSDTLHNLMNYSMPNSVTSLELSEEPQPPRRQIQHADVHTRLRQLEHNMEQLTYANIRLARSNRKLKLESDRIVDEQTQVLKQEIQELRRMNVQLQRNNRLLQDDMMIKTEELHSVRDDQIRQMKNVGPEYEYLVQMIHLLYRQLDGKTNCDKTCCYTNLPLSQGFSVLTLPPETEEQRPEPQHICRPVIHSNISRSDFASSLEQENGQLRQSMESLKMEQEDLQVLIKEKDDVAEVLKSELRMKDAIVSQLEKDFERMELEVLDLQKDWRYSDRIIKSESSFTDIHAFPLPPSIPTKEAPHHHHHHHHHRSISNDDSISISISHTLSTTESSPCSPVSEYSLVD</sequence>
<dbReference type="AlphaFoldDB" id="A0A1X2I2F2"/>
<name>A0A1X2I2F2_9FUNG</name>
<evidence type="ECO:0000313" key="4">
    <source>
        <dbReference type="Proteomes" id="UP000193560"/>
    </source>
</evidence>
<dbReference type="OrthoDB" id="2265577at2759"/>
<dbReference type="EMBL" id="MCGE01000033">
    <property type="protein sequence ID" value="ORZ07911.1"/>
    <property type="molecule type" value="Genomic_DNA"/>
</dbReference>
<feature type="coiled-coil region" evidence="1">
    <location>
        <begin position="89"/>
        <end position="120"/>
    </location>
</feature>
<keyword evidence="4" id="KW-1185">Reference proteome</keyword>
<proteinExistence type="predicted"/>
<feature type="region of interest" description="Disordered" evidence="2">
    <location>
        <begin position="308"/>
        <end position="330"/>
    </location>
</feature>